<dbReference type="PANTHER" id="PTHR28661:SF1">
    <property type="entry name" value="MICROTUBULE NUCLEATION FACTOR SSNA1"/>
    <property type="match status" value="1"/>
</dbReference>
<protein>
    <submittedName>
        <fullName evidence="4">Uncharacterized protein LOC115881506</fullName>
    </submittedName>
</protein>
<feature type="compositionally biased region" description="Polar residues" evidence="2">
    <location>
        <begin position="155"/>
        <end position="165"/>
    </location>
</feature>
<evidence type="ECO:0000256" key="1">
    <source>
        <dbReference type="SAM" id="Coils"/>
    </source>
</evidence>
<dbReference type="InParanoid" id="A0A6J2XV06"/>
<evidence type="ECO:0000256" key="2">
    <source>
        <dbReference type="SAM" id="MobiDB-lite"/>
    </source>
</evidence>
<feature type="compositionally biased region" description="Basic and acidic residues" evidence="2">
    <location>
        <begin position="188"/>
        <end position="201"/>
    </location>
</feature>
<dbReference type="GO" id="GO:0036064">
    <property type="term" value="C:ciliary basal body"/>
    <property type="evidence" value="ECO:0007669"/>
    <property type="project" value="TreeGrafter"/>
</dbReference>
<feature type="region of interest" description="Disordered" evidence="2">
    <location>
        <begin position="138"/>
        <end position="165"/>
    </location>
</feature>
<evidence type="ECO:0000313" key="4">
    <source>
        <dbReference type="RefSeq" id="XP_030754876.1"/>
    </source>
</evidence>
<dbReference type="KEGG" id="soy:115881506"/>
<reference evidence="4" key="1">
    <citation type="submission" date="2025-08" db="UniProtKB">
        <authorList>
            <consortium name="RefSeq"/>
        </authorList>
    </citation>
    <scope>IDENTIFICATION</scope>
    <source>
        <tissue evidence="4">Gonads</tissue>
    </source>
</reference>
<dbReference type="OrthoDB" id="295355at2759"/>
<dbReference type="GO" id="GO:0005813">
    <property type="term" value="C:centrosome"/>
    <property type="evidence" value="ECO:0007669"/>
    <property type="project" value="TreeGrafter"/>
</dbReference>
<evidence type="ECO:0000313" key="3">
    <source>
        <dbReference type="Proteomes" id="UP000504635"/>
    </source>
</evidence>
<dbReference type="Proteomes" id="UP000504635">
    <property type="component" value="Unplaced"/>
</dbReference>
<dbReference type="GeneID" id="115881506"/>
<feature type="coiled-coil region" evidence="1">
    <location>
        <begin position="31"/>
        <end position="58"/>
    </location>
</feature>
<dbReference type="InterPro" id="IPR033362">
    <property type="entry name" value="SSNA1_fam"/>
</dbReference>
<accession>A0A6J2XV06</accession>
<name>A0A6J2XV06_SITOR</name>
<organism evidence="3 4">
    <name type="scientific">Sitophilus oryzae</name>
    <name type="common">Rice weevil</name>
    <name type="synonym">Curculio oryzae</name>
    <dbReference type="NCBI Taxonomy" id="7048"/>
    <lineage>
        <taxon>Eukaryota</taxon>
        <taxon>Metazoa</taxon>
        <taxon>Ecdysozoa</taxon>
        <taxon>Arthropoda</taxon>
        <taxon>Hexapoda</taxon>
        <taxon>Insecta</taxon>
        <taxon>Pterygota</taxon>
        <taxon>Neoptera</taxon>
        <taxon>Endopterygota</taxon>
        <taxon>Coleoptera</taxon>
        <taxon>Polyphaga</taxon>
        <taxon>Cucujiformia</taxon>
        <taxon>Curculionidae</taxon>
        <taxon>Dryophthorinae</taxon>
        <taxon>Sitophilus</taxon>
    </lineage>
</organism>
<feature type="region of interest" description="Disordered" evidence="2">
    <location>
        <begin position="183"/>
        <end position="233"/>
    </location>
</feature>
<feature type="compositionally biased region" description="Basic and acidic residues" evidence="2">
    <location>
        <begin position="250"/>
        <end position="272"/>
    </location>
</feature>
<dbReference type="AlphaFoldDB" id="A0A6J2XV06"/>
<sequence>MSQKCIEETGHKLSSNNEDIVRYLCGIENERQTLEDIIQKQYQERKRIEIEIEKLTYKLCLINKSLSMRIKAKNNYDKTIEEIQSHYSVLVDSSNKLRNLVEKTQADLDDIMNKKIGTGTGENIPPGLTPLTDPTECPCDNTPEEPTRLIKTQMPPGSSSATTPIAYSTHSVTSNFTSSYVSAANSTDKADLKTELEDPKRSQSRGLEQGSAMRAASSQNGQQSSTTCTGQSVDDILSTVTGASAMSKLNEMKERELDDRPKSGKSSIFREF</sequence>
<keyword evidence="1" id="KW-0175">Coiled coil</keyword>
<feature type="compositionally biased region" description="Polar residues" evidence="2">
    <location>
        <begin position="216"/>
        <end position="233"/>
    </location>
</feature>
<keyword evidence="3" id="KW-1185">Reference proteome</keyword>
<dbReference type="PANTHER" id="PTHR28661">
    <property type="entry name" value="SJOEGREN SYNDROME NUCLEAR AUTOANTIGEN 1"/>
    <property type="match status" value="1"/>
</dbReference>
<dbReference type="RefSeq" id="XP_030754876.1">
    <property type="nucleotide sequence ID" value="XM_030899016.1"/>
</dbReference>
<feature type="region of interest" description="Disordered" evidence="2">
    <location>
        <begin position="247"/>
        <end position="272"/>
    </location>
</feature>
<proteinExistence type="predicted"/>
<gene>
    <name evidence="4" type="primary">LOC115881506</name>
</gene>